<organism evidence="2">
    <name type="scientific">Terrestrivirus sp</name>
    <dbReference type="NCBI Taxonomy" id="2487775"/>
    <lineage>
        <taxon>Viruses</taxon>
        <taxon>Varidnaviria</taxon>
        <taxon>Bamfordvirae</taxon>
        <taxon>Nucleocytoviricota</taxon>
        <taxon>Megaviricetes</taxon>
        <taxon>Imitervirales</taxon>
        <taxon>Mimiviridae</taxon>
        <taxon>Klosneuvirinae</taxon>
    </lineage>
</organism>
<dbReference type="EMBL" id="MK071982">
    <property type="protein sequence ID" value="AYV76059.1"/>
    <property type="molecule type" value="Genomic_DNA"/>
</dbReference>
<name>A0A3G4ZRL0_9VIRU</name>
<evidence type="ECO:0000313" key="2">
    <source>
        <dbReference type="EMBL" id="AYV76059.1"/>
    </source>
</evidence>
<evidence type="ECO:0000256" key="1">
    <source>
        <dbReference type="SAM" id="Phobius"/>
    </source>
</evidence>
<accession>A0A3G4ZRL0</accession>
<keyword evidence="1" id="KW-0472">Membrane</keyword>
<proteinExistence type="predicted"/>
<keyword evidence="1" id="KW-0812">Transmembrane</keyword>
<gene>
    <name evidence="2" type="ORF">Terrestrivirus4_107</name>
</gene>
<feature type="transmembrane region" description="Helical" evidence="1">
    <location>
        <begin position="12"/>
        <end position="31"/>
    </location>
</feature>
<reference evidence="2" key="1">
    <citation type="submission" date="2018-10" db="EMBL/GenBank/DDBJ databases">
        <title>Hidden diversity of soil giant viruses.</title>
        <authorList>
            <person name="Schulz F."/>
            <person name="Alteio L."/>
            <person name="Goudeau D."/>
            <person name="Ryan E.M."/>
            <person name="Malmstrom R.R."/>
            <person name="Blanchard J."/>
            <person name="Woyke T."/>
        </authorList>
    </citation>
    <scope>NUCLEOTIDE SEQUENCE</scope>
    <source>
        <strain evidence="2">TEV1</strain>
    </source>
</reference>
<sequence length="164" mass="19599">MNKIYLYQQQNILGYNFLYTLIYFVTTVYGINYLFAVINDNVSDVMSFQEIFEYFFLRIVISIICCYKNNSPLTFDNVFDILAETTEITETEVKEFDSDYRMKLMRAVEIFYQSVFTITLVSFMFGYNLHFFELETRVMMYTYGFLFAGIVTFLHALYSYIKVT</sequence>
<feature type="transmembrane region" description="Helical" evidence="1">
    <location>
        <begin position="51"/>
        <end position="67"/>
    </location>
</feature>
<protein>
    <submittedName>
        <fullName evidence="2">Uncharacterized protein</fullName>
    </submittedName>
</protein>
<feature type="transmembrane region" description="Helical" evidence="1">
    <location>
        <begin position="141"/>
        <end position="161"/>
    </location>
</feature>
<feature type="transmembrane region" description="Helical" evidence="1">
    <location>
        <begin position="110"/>
        <end position="129"/>
    </location>
</feature>
<keyword evidence="1" id="KW-1133">Transmembrane helix</keyword>